<reference evidence="1" key="1">
    <citation type="submission" date="2021-02" db="EMBL/GenBank/DDBJ databases">
        <authorList>
            <person name="Nowell W R."/>
        </authorList>
    </citation>
    <scope>NUCLEOTIDE SEQUENCE</scope>
</reference>
<protein>
    <submittedName>
        <fullName evidence="1">Uncharacterized protein</fullName>
    </submittedName>
</protein>
<proteinExistence type="predicted"/>
<organism evidence="1 2">
    <name type="scientific">Rotaria magnacalcarata</name>
    <dbReference type="NCBI Taxonomy" id="392030"/>
    <lineage>
        <taxon>Eukaryota</taxon>
        <taxon>Metazoa</taxon>
        <taxon>Spiralia</taxon>
        <taxon>Gnathifera</taxon>
        <taxon>Rotifera</taxon>
        <taxon>Eurotatoria</taxon>
        <taxon>Bdelloidea</taxon>
        <taxon>Philodinida</taxon>
        <taxon>Philodinidae</taxon>
        <taxon>Rotaria</taxon>
    </lineage>
</organism>
<evidence type="ECO:0000313" key="2">
    <source>
        <dbReference type="Proteomes" id="UP000681720"/>
    </source>
</evidence>
<gene>
    <name evidence="1" type="ORF">GIL414_LOCUS70711</name>
</gene>
<dbReference type="AlphaFoldDB" id="A0A8S3HRY4"/>
<dbReference type="Proteomes" id="UP000681720">
    <property type="component" value="Unassembled WGS sequence"/>
</dbReference>
<sequence length="152" mass="18126">AISEVVEDDGTFRERHVLSRFLVIASNIINNWSIQRDPSSTNAKRFTVEPTIYLNLWTSSYQWAKLTKDIICPQNDVSKKYYIPARNLEFISQAVLNKYINRKWTTFNDFKNPFDIWCFEIKNDSDWKTSRCTCQTFLKNLYVSISLEWRFD</sequence>
<feature type="non-terminal residue" evidence="1">
    <location>
        <position position="1"/>
    </location>
</feature>
<dbReference type="EMBL" id="CAJOBJ010332808">
    <property type="protein sequence ID" value="CAF5185126.1"/>
    <property type="molecule type" value="Genomic_DNA"/>
</dbReference>
<name>A0A8S3HRY4_9BILA</name>
<accession>A0A8S3HRY4</accession>
<evidence type="ECO:0000313" key="1">
    <source>
        <dbReference type="EMBL" id="CAF5185126.1"/>
    </source>
</evidence>
<comment type="caution">
    <text evidence="1">The sequence shown here is derived from an EMBL/GenBank/DDBJ whole genome shotgun (WGS) entry which is preliminary data.</text>
</comment>